<accession>A0A1F5P9S0</accession>
<dbReference type="AlphaFoldDB" id="A0A1F5P9S0"/>
<evidence type="ECO:0000313" key="2">
    <source>
        <dbReference type="EMBL" id="OGE86628.1"/>
    </source>
</evidence>
<evidence type="ECO:0000313" key="3">
    <source>
        <dbReference type="Proteomes" id="UP000176786"/>
    </source>
</evidence>
<sequence length="111" mass="12180">MEERNIASFDTYAKVINADGSLRVATKRHLIRRARTIAQASGGTLTSVQMLRVCGDTEEGRERVTQVLAQAVLNEAGSHTMAEDFTGYGTLVGSTRSRQKTGHRQRRNMGA</sequence>
<dbReference type="EMBL" id="MFES01000001">
    <property type="protein sequence ID" value="OGE86628.1"/>
    <property type="molecule type" value="Genomic_DNA"/>
</dbReference>
<feature type="region of interest" description="Disordered" evidence="1">
    <location>
        <begin position="92"/>
        <end position="111"/>
    </location>
</feature>
<protein>
    <submittedName>
        <fullName evidence="2">Uncharacterized protein</fullName>
    </submittedName>
</protein>
<feature type="compositionally biased region" description="Basic residues" evidence="1">
    <location>
        <begin position="97"/>
        <end position="111"/>
    </location>
</feature>
<organism evidence="2 3">
    <name type="scientific">Candidatus Doudnabacteria bacterium RIFCSPHIGHO2_02_FULL_46_11</name>
    <dbReference type="NCBI Taxonomy" id="1817832"/>
    <lineage>
        <taxon>Bacteria</taxon>
        <taxon>Candidatus Doudnaibacteriota</taxon>
    </lineage>
</organism>
<reference evidence="2 3" key="1">
    <citation type="journal article" date="2016" name="Nat. Commun.">
        <title>Thousands of microbial genomes shed light on interconnected biogeochemical processes in an aquifer system.</title>
        <authorList>
            <person name="Anantharaman K."/>
            <person name="Brown C.T."/>
            <person name="Hug L.A."/>
            <person name="Sharon I."/>
            <person name="Castelle C.J."/>
            <person name="Probst A.J."/>
            <person name="Thomas B.C."/>
            <person name="Singh A."/>
            <person name="Wilkins M.J."/>
            <person name="Karaoz U."/>
            <person name="Brodie E.L."/>
            <person name="Williams K.H."/>
            <person name="Hubbard S.S."/>
            <person name="Banfield J.F."/>
        </authorList>
    </citation>
    <scope>NUCLEOTIDE SEQUENCE [LARGE SCALE GENOMIC DNA]</scope>
</reference>
<comment type="caution">
    <text evidence="2">The sequence shown here is derived from an EMBL/GenBank/DDBJ whole genome shotgun (WGS) entry which is preliminary data.</text>
</comment>
<proteinExistence type="predicted"/>
<name>A0A1F5P9S0_9BACT</name>
<dbReference type="Proteomes" id="UP000176786">
    <property type="component" value="Unassembled WGS sequence"/>
</dbReference>
<gene>
    <name evidence="2" type="ORF">A3J48_01655</name>
</gene>
<evidence type="ECO:0000256" key="1">
    <source>
        <dbReference type="SAM" id="MobiDB-lite"/>
    </source>
</evidence>